<dbReference type="InterPro" id="IPR005122">
    <property type="entry name" value="Uracil-DNA_glycosylase-like"/>
</dbReference>
<comment type="caution">
    <text evidence="2">The sequence shown here is derived from an EMBL/GenBank/DDBJ whole genome shotgun (WGS) entry which is preliminary data.</text>
</comment>
<protein>
    <submittedName>
        <fullName evidence="2">Uracil DNA glycosylase superfamily protein</fullName>
    </submittedName>
</protein>
<organism evidence="2 3">
    <name type="scientific">Acetobacteroides hydrogenigenes</name>
    <dbReference type="NCBI Taxonomy" id="979970"/>
    <lineage>
        <taxon>Bacteria</taxon>
        <taxon>Pseudomonadati</taxon>
        <taxon>Bacteroidota</taxon>
        <taxon>Bacteroidia</taxon>
        <taxon>Bacteroidales</taxon>
        <taxon>Rikenellaceae</taxon>
        <taxon>Acetobacteroides</taxon>
    </lineage>
</organism>
<gene>
    <name evidence="2" type="ORF">CLV25_10680</name>
</gene>
<sequence>MTFGEQVIAFFETLQFNIPLPNGIEAMNPYRQPETMDAVRKYYTKYYSDSNPRTFIVGINPGRHGAGKTGIAFTDTVRLEERCQIEHNLQPTTELSSEYIYSVVDAMGGPEAFFSRFYLTSVSPIGFTRNGKNYNYYDSTAMLQATSSFMMANFKQQIDFGANRKMAICLGSGKNYKYLTEINELMGKPFEQIVPINHPRFVMQYRRKFLQQEVEIFSKALSNATL</sequence>
<dbReference type="Gene3D" id="3.40.470.10">
    <property type="entry name" value="Uracil-DNA glycosylase-like domain"/>
    <property type="match status" value="1"/>
</dbReference>
<dbReference type="SUPFAM" id="SSF52141">
    <property type="entry name" value="Uracil-DNA glycosylase-like"/>
    <property type="match status" value="1"/>
</dbReference>
<dbReference type="Proteomes" id="UP000294830">
    <property type="component" value="Unassembled WGS sequence"/>
</dbReference>
<dbReference type="EMBL" id="SLWB01000006">
    <property type="protein sequence ID" value="TCN68498.1"/>
    <property type="molecule type" value="Genomic_DNA"/>
</dbReference>
<evidence type="ECO:0000313" key="2">
    <source>
        <dbReference type="EMBL" id="TCN68498.1"/>
    </source>
</evidence>
<reference evidence="2 3" key="1">
    <citation type="submission" date="2019-03" db="EMBL/GenBank/DDBJ databases">
        <title>Genomic Encyclopedia of Archaeal and Bacterial Type Strains, Phase II (KMG-II): from individual species to whole genera.</title>
        <authorList>
            <person name="Goeker M."/>
        </authorList>
    </citation>
    <scope>NUCLEOTIDE SEQUENCE [LARGE SCALE GENOMIC DNA]</scope>
    <source>
        <strain evidence="2 3">RL-C</strain>
    </source>
</reference>
<name>A0A4R2EHN9_9BACT</name>
<dbReference type="Pfam" id="PF03167">
    <property type="entry name" value="UDG"/>
    <property type="match status" value="1"/>
</dbReference>
<dbReference type="InterPro" id="IPR032579">
    <property type="entry name" value="Phe_SMUG2-like"/>
</dbReference>
<dbReference type="CDD" id="cd19375">
    <property type="entry name" value="UDG-F3-like_SMUG2"/>
    <property type="match status" value="1"/>
</dbReference>
<dbReference type="OrthoDB" id="7107805at2"/>
<dbReference type="AlphaFoldDB" id="A0A4R2EHN9"/>
<evidence type="ECO:0000313" key="3">
    <source>
        <dbReference type="Proteomes" id="UP000294830"/>
    </source>
</evidence>
<dbReference type="RefSeq" id="WP_131839080.1">
    <property type="nucleotide sequence ID" value="NZ_SLWB01000006.1"/>
</dbReference>
<dbReference type="InterPro" id="IPR036895">
    <property type="entry name" value="Uracil-DNA_glycosylase-like_sf"/>
</dbReference>
<accession>A0A4R2EHN9</accession>
<evidence type="ECO:0000259" key="1">
    <source>
        <dbReference type="Pfam" id="PF03167"/>
    </source>
</evidence>
<feature type="domain" description="Uracil-DNA glycosylase-like" evidence="1">
    <location>
        <begin position="45"/>
        <end position="215"/>
    </location>
</feature>
<proteinExistence type="predicted"/>
<keyword evidence="3" id="KW-1185">Reference proteome</keyword>